<accession>A0A9D0ZZ29</accession>
<dbReference type="EMBL" id="DVGB01000015">
    <property type="protein sequence ID" value="HIR00942.1"/>
    <property type="molecule type" value="Genomic_DNA"/>
</dbReference>
<dbReference type="InterPro" id="IPR016142">
    <property type="entry name" value="Citrate_synth-like_lrg_a-sub"/>
</dbReference>
<gene>
    <name evidence="5" type="ORF">IAA69_01510</name>
</gene>
<sequence>MTLEEKIDLFDRFTEVNSIDPSFYEQYRVKRGLRNADGSGVIAGVTNISNVHGYVLSEGDKRPDEGVLTFRGYRIGDLLQRAPLDGRFAYEEIAYLLLMGELPTEEQLREFIAVIDGFRELPDGFTASMIMRNTPPDIMNVLARSVLLLYGYDPDAEDRSFDHEITTALSLISRLPRIMVLTYYAKRSRFNNESMIMHRFIPGQSTAETILSMLRPDRHFTPEEARMLDIMLCLHAEHGGGNNSTFTTRVLSSADTDPYSAYAAAISSLKGSKHGGANHKVLAMQREIKENVKNWEDDDEVADYLAKIVRKEAYDHSGLVYGMGHAVYTLSDPRAVICKKFASEMAKGTEFEAEYQLLERIERLAPEVILNVKGTKKDMCANVDMYSGFVYSMMGIPEDIFTPLFACGRMAGWAAHRFEELVSGKRIIRPAYKSTVRQHKDYVPIDERA</sequence>
<evidence type="ECO:0000256" key="3">
    <source>
        <dbReference type="ARBA" id="ARBA00012972"/>
    </source>
</evidence>
<evidence type="ECO:0000256" key="2">
    <source>
        <dbReference type="ARBA" id="ARBA00010566"/>
    </source>
</evidence>
<dbReference type="InterPro" id="IPR036969">
    <property type="entry name" value="Citrate_synthase_sf"/>
</dbReference>
<reference evidence="5" key="1">
    <citation type="submission" date="2020-10" db="EMBL/GenBank/DDBJ databases">
        <authorList>
            <person name="Gilroy R."/>
        </authorList>
    </citation>
    <scope>NUCLEOTIDE SEQUENCE</scope>
    <source>
        <strain evidence="5">ChiGjej1B1-2707</strain>
    </source>
</reference>
<dbReference type="PANTHER" id="PTHR11739:SF4">
    <property type="entry name" value="CITRATE SYNTHASE, PEROXISOMAL"/>
    <property type="match status" value="1"/>
</dbReference>
<dbReference type="InterPro" id="IPR016143">
    <property type="entry name" value="Citrate_synth-like_sm_a-sub"/>
</dbReference>
<dbReference type="Proteomes" id="UP000824261">
    <property type="component" value="Unassembled WGS sequence"/>
</dbReference>
<protein>
    <recommendedName>
        <fullName evidence="3">citrate synthase (unknown stereospecificity)</fullName>
        <ecNumber evidence="3">2.3.3.16</ecNumber>
    </recommendedName>
</protein>
<comment type="pathway">
    <text evidence="1">Carbohydrate metabolism; tricarboxylic acid cycle.</text>
</comment>
<dbReference type="EC" id="2.3.3.16" evidence="3"/>
<evidence type="ECO:0000256" key="1">
    <source>
        <dbReference type="ARBA" id="ARBA00005163"/>
    </source>
</evidence>
<keyword evidence="4" id="KW-0808">Transferase</keyword>
<proteinExistence type="inferred from homology"/>
<dbReference type="PANTHER" id="PTHR11739">
    <property type="entry name" value="CITRATE SYNTHASE"/>
    <property type="match status" value="1"/>
</dbReference>
<dbReference type="GO" id="GO:0005975">
    <property type="term" value="P:carbohydrate metabolic process"/>
    <property type="evidence" value="ECO:0007669"/>
    <property type="project" value="TreeGrafter"/>
</dbReference>
<evidence type="ECO:0000313" key="5">
    <source>
        <dbReference type="EMBL" id="HIR00942.1"/>
    </source>
</evidence>
<comment type="caution">
    <text evidence="5">The sequence shown here is derived from an EMBL/GenBank/DDBJ whole genome shotgun (WGS) entry which is preliminary data.</text>
</comment>
<reference evidence="5" key="2">
    <citation type="journal article" date="2021" name="PeerJ">
        <title>Extensive microbial diversity within the chicken gut microbiome revealed by metagenomics and culture.</title>
        <authorList>
            <person name="Gilroy R."/>
            <person name="Ravi A."/>
            <person name="Getino M."/>
            <person name="Pursley I."/>
            <person name="Horton D.L."/>
            <person name="Alikhan N.F."/>
            <person name="Baker D."/>
            <person name="Gharbi K."/>
            <person name="Hall N."/>
            <person name="Watson M."/>
            <person name="Adriaenssens E.M."/>
            <person name="Foster-Nyarko E."/>
            <person name="Jarju S."/>
            <person name="Secka A."/>
            <person name="Antonio M."/>
            <person name="Oren A."/>
            <person name="Chaudhuri R.R."/>
            <person name="La Ragione R."/>
            <person name="Hildebrand F."/>
            <person name="Pallen M.J."/>
        </authorList>
    </citation>
    <scope>NUCLEOTIDE SEQUENCE</scope>
    <source>
        <strain evidence="5">ChiGjej1B1-2707</strain>
    </source>
</reference>
<dbReference type="SUPFAM" id="SSF48256">
    <property type="entry name" value="Citrate synthase"/>
    <property type="match status" value="1"/>
</dbReference>
<comment type="similarity">
    <text evidence="2">Belongs to the citrate synthase family.</text>
</comment>
<dbReference type="GO" id="GO:0036440">
    <property type="term" value="F:citrate synthase activity"/>
    <property type="evidence" value="ECO:0007669"/>
    <property type="project" value="UniProtKB-EC"/>
</dbReference>
<evidence type="ECO:0000256" key="4">
    <source>
        <dbReference type="ARBA" id="ARBA00022679"/>
    </source>
</evidence>
<evidence type="ECO:0000313" key="6">
    <source>
        <dbReference type="Proteomes" id="UP000824261"/>
    </source>
</evidence>
<dbReference type="AlphaFoldDB" id="A0A9D0ZZ29"/>
<dbReference type="NCBIfam" id="NF010635">
    <property type="entry name" value="PRK14032.1"/>
    <property type="match status" value="1"/>
</dbReference>
<organism evidence="5 6">
    <name type="scientific">Candidatus Aveggerthella stercoripullorum</name>
    <dbReference type="NCBI Taxonomy" id="2840688"/>
    <lineage>
        <taxon>Bacteria</taxon>
        <taxon>Bacillati</taxon>
        <taxon>Actinomycetota</taxon>
        <taxon>Coriobacteriia</taxon>
        <taxon>Eggerthellales</taxon>
        <taxon>Eggerthellaceae</taxon>
        <taxon>Eggerthellaceae incertae sedis</taxon>
        <taxon>Candidatus Aveggerthella</taxon>
    </lineage>
</organism>
<dbReference type="PRINTS" id="PR00143">
    <property type="entry name" value="CITRTSNTHASE"/>
</dbReference>
<dbReference type="InterPro" id="IPR002020">
    <property type="entry name" value="Citrate_synthase"/>
</dbReference>
<dbReference type="Pfam" id="PF00285">
    <property type="entry name" value="Citrate_synt"/>
    <property type="match status" value="1"/>
</dbReference>
<dbReference type="GO" id="GO:0006099">
    <property type="term" value="P:tricarboxylic acid cycle"/>
    <property type="evidence" value="ECO:0007669"/>
    <property type="project" value="TreeGrafter"/>
</dbReference>
<name>A0A9D0ZZ29_9ACTN</name>
<dbReference type="GO" id="GO:0005829">
    <property type="term" value="C:cytosol"/>
    <property type="evidence" value="ECO:0007669"/>
    <property type="project" value="TreeGrafter"/>
</dbReference>
<dbReference type="Gene3D" id="1.10.580.10">
    <property type="entry name" value="Citrate Synthase, domain 1"/>
    <property type="match status" value="1"/>
</dbReference>
<dbReference type="Gene3D" id="1.10.230.10">
    <property type="entry name" value="Cytochrome P450-Terp, domain 2"/>
    <property type="match status" value="1"/>
</dbReference>